<proteinExistence type="inferred from homology"/>
<feature type="domain" description="AMP-binding enzyme C-terminal" evidence="5">
    <location>
        <begin position="475"/>
        <end position="531"/>
    </location>
</feature>
<dbReference type="PANTHER" id="PTHR24096">
    <property type="entry name" value="LONG-CHAIN-FATTY-ACID--COA LIGASE"/>
    <property type="match status" value="1"/>
</dbReference>
<comment type="similarity">
    <text evidence="1">Belongs to the ATP-dependent AMP-binding enzyme family.</text>
</comment>
<evidence type="ECO:0000313" key="7">
    <source>
        <dbReference type="Proteomes" id="UP001161247"/>
    </source>
</evidence>
<dbReference type="SUPFAM" id="SSF56801">
    <property type="entry name" value="Acetyl-CoA synthetase-like"/>
    <property type="match status" value="1"/>
</dbReference>
<dbReference type="Pfam" id="PF13193">
    <property type="entry name" value="AMP-binding_C"/>
    <property type="match status" value="1"/>
</dbReference>
<dbReference type="PANTHER" id="PTHR24096:SF362">
    <property type="entry name" value="4-COUMARATE--COA LIGASE-LIKE 9"/>
    <property type="match status" value="1"/>
</dbReference>
<organism evidence="6 7">
    <name type="scientific">Oldenlandia corymbosa var. corymbosa</name>
    <dbReference type="NCBI Taxonomy" id="529605"/>
    <lineage>
        <taxon>Eukaryota</taxon>
        <taxon>Viridiplantae</taxon>
        <taxon>Streptophyta</taxon>
        <taxon>Embryophyta</taxon>
        <taxon>Tracheophyta</taxon>
        <taxon>Spermatophyta</taxon>
        <taxon>Magnoliopsida</taxon>
        <taxon>eudicotyledons</taxon>
        <taxon>Gunneridae</taxon>
        <taxon>Pentapetalae</taxon>
        <taxon>asterids</taxon>
        <taxon>lamiids</taxon>
        <taxon>Gentianales</taxon>
        <taxon>Rubiaceae</taxon>
        <taxon>Rubioideae</taxon>
        <taxon>Spermacoceae</taxon>
        <taxon>Hedyotis-Oldenlandia complex</taxon>
        <taxon>Oldenlandia</taxon>
    </lineage>
</organism>
<sequence length="552" mass="60514">MDTQNPPHSSSPQASSIDPKSGFCCKTKTFHSIRPAVTLPFLPTAPISITSYIFRFLHHSSSSPALLDPTVSLSYRRVILHSELESRVKSLAYSLHHEFRLSKGDRAFILSLNSPEIPILYLALFAIGVLVSPSNPANTPAEILQQLRLSKPAVAFTSSDDVHKLPSFLRRRNKTLILLDSPDFYKMMLVESECGCDFDFRSFQISQSDTAAILYSSGTTGSFKGVELTHRNIISSIAGSHATRPVRKTPAVILCALPVFHVYGFMVCLREVAMGGTVVLTKKYNLESILRNVDELKVTHLAAAPPLVVAMAKTGRVATRDYDLRSLEAVFCGGAQLVNSVIQSFWREFPGVAIAQGYGLTETTAGATRIIGPNESRVLGSVGRLMPGCQAKIVDPKTPNGPGLPPLQEGEIWIRGLYVMKGYAGEKEATDAIIDSDGWLRTGDIGYFDNEGFLFYVERMKDLIKYKGYQVAPAELEHLLQSHPDIADAAVIPYPDEDAGQIPVAFVVRKPGGLINETQIIDFVANQGKYKSCQILVNIMITTGQLMLKSSY</sequence>
<evidence type="ECO:0000259" key="5">
    <source>
        <dbReference type="Pfam" id="PF13193"/>
    </source>
</evidence>
<evidence type="ECO:0000259" key="4">
    <source>
        <dbReference type="Pfam" id="PF00501"/>
    </source>
</evidence>
<dbReference type="InterPro" id="IPR045851">
    <property type="entry name" value="AMP-bd_C_sf"/>
</dbReference>
<dbReference type="EMBL" id="OX459119">
    <property type="protein sequence ID" value="CAI9093251.1"/>
    <property type="molecule type" value="Genomic_DNA"/>
</dbReference>
<evidence type="ECO:0000313" key="6">
    <source>
        <dbReference type="EMBL" id="CAI9093251.1"/>
    </source>
</evidence>
<evidence type="ECO:0000256" key="2">
    <source>
        <dbReference type="ARBA" id="ARBA00022598"/>
    </source>
</evidence>
<dbReference type="InterPro" id="IPR025110">
    <property type="entry name" value="AMP-bd_C"/>
</dbReference>
<dbReference type="Gene3D" id="3.40.50.12780">
    <property type="entry name" value="N-terminal domain of ligase-like"/>
    <property type="match status" value="1"/>
</dbReference>
<dbReference type="InterPro" id="IPR042099">
    <property type="entry name" value="ANL_N_sf"/>
</dbReference>
<evidence type="ECO:0000256" key="1">
    <source>
        <dbReference type="ARBA" id="ARBA00006432"/>
    </source>
</evidence>
<reference evidence="6" key="1">
    <citation type="submission" date="2023-03" db="EMBL/GenBank/DDBJ databases">
        <authorList>
            <person name="Julca I."/>
        </authorList>
    </citation>
    <scope>NUCLEOTIDE SEQUENCE</scope>
</reference>
<protein>
    <submittedName>
        <fullName evidence="6">OLC1v1028710C1</fullName>
    </submittedName>
</protein>
<dbReference type="InterPro" id="IPR000873">
    <property type="entry name" value="AMP-dep_synth/lig_dom"/>
</dbReference>
<feature type="compositionally biased region" description="Polar residues" evidence="3">
    <location>
        <begin position="1"/>
        <end position="18"/>
    </location>
</feature>
<dbReference type="Gene3D" id="3.30.300.30">
    <property type="match status" value="1"/>
</dbReference>
<dbReference type="Pfam" id="PF00501">
    <property type="entry name" value="AMP-binding"/>
    <property type="match status" value="1"/>
</dbReference>
<feature type="region of interest" description="Disordered" evidence="3">
    <location>
        <begin position="1"/>
        <end position="20"/>
    </location>
</feature>
<feature type="domain" description="AMP-dependent synthetase/ligase" evidence="4">
    <location>
        <begin position="81"/>
        <end position="423"/>
    </location>
</feature>
<dbReference type="GO" id="GO:0016405">
    <property type="term" value="F:CoA-ligase activity"/>
    <property type="evidence" value="ECO:0007669"/>
    <property type="project" value="TreeGrafter"/>
</dbReference>
<keyword evidence="7" id="KW-1185">Reference proteome</keyword>
<evidence type="ECO:0000256" key="3">
    <source>
        <dbReference type="SAM" id="MobiDB-lite"/>
    </source>
</evidence>
<dbReference type="Proteomes" id="UP001161247">
    <property type="component" value="Chromosome 2"/>
</dbReference>
<dbReference type="AlphaFoldDB" id="A0AAV1CCD1"/>
<gene>
    <name evidence="6" type="ORF">OLC1_LOCUS4708</name>
</gene>
<keyword evidence="2" id="KW-0436">Ligase</keyword>
<accession>A0AAV1CCD1</accession>
<name>A0AAV1CCD1_OLDCO</name>